<sequence>MASILIAYYSMTGRTRPIAKEICRAMAADIEEIREPRRRESLAGIWRSLIDAVTRRTTPILIPVNDPANYDIVVVGGPIWAGRMASPVRAYAKRHLKQAPQVAFFCTAGGRKADAAFADLQHLCETAPRATWLVDVNHLEPEAHRAELAHFVAQIRRALQADRAKISSEAVDRLA</sequence>
<protein>
    <submittedName>
        <fullName evidence="4">Flavodoxin domain-containing protein</fullName>
    </submittedName>
</protein>
<dbReference type="RefSeq" id="WP_230528454.1">
    <property type="nucleotide sequence ID" value="NZ_JAJGAK010000006.1"/>
</dbReference>
<keyword evidence="2" id="KW-0288">FMN</keyword>
<accession>A0ABS8JM09</accession>
<reference evidence="4" key="1">
    <citation type="submission" date="2021-10" db="EMBL/GenBank/DDBJ databases">
        <authorList>
            <person name="Lyu M."/>
            <person name="Wang X."/>
            <person name="Meng X."/>
            <person name="Xu K."/>
        </authorList>
    </citation>
    <scope>NUCLEOTIDE SEQUENCE</scope>
    <source>
        <strain evidence="4">A6</strain>
    </source>
</reference>
<dbReference type="Gene3D" id="3.40.50.360">
    <property type="match status" value="1"/>
</dbReference>
<proteinExistence type="predicted"/>
<dbReference type="InterPro" id="IPR008254">
    <property type="entry name" value="Flavodoxin/NO_synth"/>
</dbReference>
<dbReference type="EMBL" id="JAJGAK010000006">
    <property type="protein sequence ID" value="MCC8364652.1"/>
    <property type="molecule type" value="Genomic_DNA"/>
</dbReference>
<comment type="caution">
    <text evidence="4">The sequence shown here is derived from an EMBL/GenBank/DDBJ whole genome shotgun (WGS) entry which is preliminary data.</text>
</comment>
<feature type="domain" description="Flavodoxin-like" evidence="3">
    <location>
        <begin position="4"/>
        <end position="150"/>
    </location>
</feature>
<organism evidence="4 5">
    <name type="scientific">Noviluteimonas lactosilytica</name>
    <dbReference type="NCBI Taxonomy" id="2888523"/>
    <lineage>
        <taxon>Bacteria</taxon>
        <taxon>Pseudomonadati</taxon>
        <taxon>Pseudomonadota</taxon>
        <taxon>Gammaproteobacteria</taxon>
        <taxon>Lysobacterales</taxon>
        <taxon>Lysobacteraceae</taxon>
        <taxon>Noviluteimonas</taxon>
    </lineage>
</organism>
<dbReference type="SUPFAM" id="SSF52218">
    <property type="entry name" value="Flavoproteins"/>
    <property type="match status" value="1"/>
</dbReference>
<gene>
    <name evidence="4" type="ORF">LK996_16395</name>
</gene>
<evidence type="ECO:0000313" key="4">
    <source>
        <dbReference type="EMBL" id="MCC8364652.1"/>
    </source>
</evidence>
<dbReference type="PANTHER" id="PTHR39201:SF1">
    <property type="entry name" value="FLAVODOXIN-LIKE DOMAIN-CONTAINING PROTEIN"/>
    <property type="match status" value="1"/>
</dbReference>
<evidence type="ECO:0000313" key="5">
    <source>
        <dbReference type="Proteomes" id="UP001165293"/>
    </source>
</evidence>
<evidence type="ECO:0000256" key="2">
    <source>
        <dbReference type="ARBA" id="ARBA00022643"/>
    </source>
</evidence>
<keyword evidence="1" id="KW-0285">Flavoprotein</keyword>
<evidence type="ECO:0000259" key="3">
    <source>
        <dbReference type="Pfam" id="PF12682"/>
    </source>
</evidence>
<dbReference type="Proteomes" id="UP001165293">
    <property type="component" value="Unassembled WGS sequence"/>
</dbReference>
<dbReference type="PANTHER" id="PTHR39201">
    <property type="entry name" value="EXPORTED PROTEIN-RELATED"/>
    <property type="match status" value="1"/>
</dbReference>
<name>A0ABS8JM09_9GAMM</name>
<evidence type="ECO:0000256" key="1">
    <source>
        <dbReference type="ARBA" id="ARBA00022630"/>
    </source>
</evidence>
<dbReference type="Pfam" id="PF12682">
    <property type="entry name" value="Flavodoxin_4"/>
    <property type="match status" value="1"/>
</dbReference>
<keyword evidence="5" id="KW-1185">Reference proteome</keyword>
<dbReference type="InterPro" id="IPR029039">
    <property type="entry name" value="Flavoprotein-like_sf"/>
</dbReference>